<keyword evidence="1" id="KW-1133">Transmembrane helix</keyword>
<organism evidence="3">
    <name type="scientific">Anthurium amnicola</name>
    <dbReference type="NCBI Taxonomy" id="1678845"/>
    <lineage>
        <taxon>Eukaryota</taxon>
        <taxon>Viridiplantae</taxon>
        <taxon>Streptophyta</taxon>
        <taxon>Embryophyta</taxon>
        <taxon>Tracheophyta</taxon>
        <taxon>Spermatophyta</taxon>
        <taxon>Magnoliopsida</taxon>
        <taxon>Liliopsida</taxon>
        <taxon>Araceae</taxon>
        <taxon>Pothoideae</taxon>
        <taxon>Potheae</taxon>
        <taxon>Anthurium</taxon>
    </lineage>
</organism>
<protein>
    <submittedName>
        <fullName evidence="3">Uncharacterized protein</fullName>
    </submittedName>
</protein>
<gene>
    <name evidence="2" type="ORF">g.87128</name>
    <name evidence="3" type="ORF">g.87138</name>
</gene>
<reference evidence="3" key="1">
    <citation type="submission" date="2015-07" db="EMBL/GenBank/DDBJ databases">
        <title>Transcriptome Assembly of Anthurium amnicola.</title>
        <authorList>
            <person name="Suzuki J."/>
        </authorList>
    </citation>
    <scope>NUCLEOTIDE SEQUENCE</scope>
</reference>
<evidence type="ECO:0000256" key="1">
    <source>
        <dbReference type="SAM" id="Phobius"/>
    </source>
</evidence>
<dbReference type="AlphaFoldDB" id="A0A1D1YQ87"/>
<name>A0A1D1YQ87_9ARAE</name>
<feature type="non-terminal residue" evidence="3">
    <location>
        <position position="1"/>
    </location>
</feature>
<sequence>PPWMPSPWKWGLVCKPLFVFFLLLLLPKGRSRASQKVAPTCLFLLLLLHKGAFTGKPLRICGGHGLPRPLLFHPFTGLKHSENLVSRLEALSLKACSSTSRSANFQCLDIRHHNPDSNLSGC</sequence>
<evidence type="ECO:0000313" key="2">
    <source>
        <dbReference type="EMBL" id="JAT53137.1"/>
    </source>
</evidence>
<dbReference type="EMBL" id="GDJX01011144">
    <property type="protein sequence ID" value="JAT56792.1"/>
    <property type="molecule type" value="Transcribed_RNA"/>
</dbReference>
<proteinExistence type="predicted"/>
<feature type="transmembrane region" description="Helical" evidence="1">
    <location>
        <begin position="6"/>
        <end position="26"/>
    </location>
</feature>
<accession>A0A1D1YQ87</accession>
<dbReference type="EMBL" id="GDJX01014799">
    <property type="protein sequence ID" value="JAT53137.1"/>
    <property type="molecule type" value="Transcribed_RNA"/>
</dbReference>
<keyword evidence="1" id="KW-0472">Membrane</keyword>
<evidence type="ECO:0000313" key="3">
    <source>
        <dbReference type="EMBL" id="JAT56792.1"/>
    </source>
</evidence>
<keyword evidence="1" id="KW-0812">Transmembrane</keyword>